<dbReference type="EMBL" id="PDNC01000047">
    <property type="protein sequence ID" value="PGH03584.1"/>
    <property type="molecule type" value="Genomic_DNA"/>
</dbReference>
<evidence type="ECO:0000256" key="1">
    <source>
        <dbReference type="SAM" id="MobiDB-lite"/>
    </source>
</evidence>
<evidence type="ECO:0000313" key="3">
    <source>
        <dbReference type="Proteomes" id="UP000224080"/>
    </source>
</evidence>
<evidence type="ECO:0000313" key="2">
    <source>
        <dbReference type="EMBL" id="PGH03584.1"/>
    </source>
</evidence>
<accession>A0A2B7WW30</accession>
<protein>
    <submittedName>
        <fullName evidence="2">Uncharacterized protein</fullName>
    </submittedName>
</protein>
<gene>
    <name evidence="2" type="ORF">GX51_04010</name>
</gene>
<feature type="region of interest" description="Disordered" evidence="1">
    <location>
        <begin position="160"/>
        <end position="192"/>
    </location>
</feature>
<feature type="region of interest" description="Disordered" evidence="1">
    <location>
        <begin position="1"/>
        <end position="147"/>
    </location>
</feature>
<reference evidence="2 3" key="1">
    <citation type="submission" date="2017-10" db="EMBL/GenBank/DDBJ databases">
        <title>Comparative genomics in systemic dimorphic fungi from Ajellomycetaceae.</title>
        <authorList>
            <person name="Munoz J.F."/>
            <person name="Mcewen J.G."/>
            <person name="Clay O.K."/>
            <person name="Cuomo C.A."/>
        </authorList>
    </citation>
    <scope>NUCLEOTIDE SEQUENCE [LARGE SCALE GENOMIC DNA]</scope>
    <source>
        <strain evidence="2 3">UAMH130</strain>
    </source>
</reference>
<feature type="compositionally biased region" description="Polar residues" evidence="1">
    <location>
        <begin position="56"/>
        <end position="70"/>
    </location>
</feature>
<feature type="compositionally biased region" description="Basic and acidic residues" evidence="1">
    <location>
        <begin position="120"/>
        <end position="129"/>
    </location>
</feature>
<comment type="caution">
    <text evidence="2">The sequence shown here is derived from an EMBL/GenBank/DDBJ whole genome shotgun (WGS) entry which is preliminary data.</text>
</comment>
<sequence length="192" mass="21461">MDRKSPAGGNNYASNNYHDLTPRRHDNASANNKAHLANDTNPAPRRINPRAVQAQGMDTNSSSYTTQTNPLEPELHLRGGSSVDYRPDDDERPSRLLWWFSGGMGPPPTFGELRYGRRPVRSDRTERGSDMPSDPPPPYDSPKPKRMGFFSTIWHILTCGRGAKKQTQESEPDSDSGFPSDMVPAYYPTSRP</sequence>
<name>A0A2B7WW30_9EURO</name>
<keyword evidence="3" id="KW-1185">Reference proteome</keyword>
<dbReference type="AlphaFoldDB" id="A0A2B7WW30"/>
<dbReference type="Proteomes" id="UP000224080">
    <property type="component" value="Unassembled WGS sequence"/>
</dbReference>
<proteinExistence type="predicted"/>
<organism evidence="2 3">
    <name type="scientific">Blastomyces parvus</name>
    <dbReference type="NCBI Taxonomy" id="2060905"/>
    <lineage>
        <taxon>Eukaryota</taxon>
        <taxon>Fungi</taxon>
        <taxon>Dikarya</taxon>
        <taxon>Ascomycota</taxon>
        <taxon>Pezizomycotina</taxon>
        <taxon>Eurotiomycetes</taxon>
        <taxon>Eurotiomycetidae</taxon>
        <taxon>Onygenales</taxon>
        <taxon>Ajellomycetaceae</taxon>
        <taxon>Blastomyces</taxon>
    </lineage>
</organism>
<dbReference type="OrthoDB" id="4188607at2759"/>